<accession>A0A0P1P3Y0</accession>
<accession>A0A0N7MPG5</accession>
<gene>
    <name evidence="2" type="ORF">JGI4_00470</name>
    <name evidence="1" type="ORF">JGI8_00566</name>
</gene>
<organism evidence="2 3">
    <name type="scientific">Candidatus Kryptonium thompsonii</name>
    <dbReference type="NCBI Taxonomy" id="1633631"/>
    <lineage>
        <taxon>Bacteria</taxon>
        <taxon>Pseudomonadati</taxon>
        <taxon>Candidatus Kryptoniota</taxon>
        <taxon>Candidatus Kryptonium</taxon>
    </lineage>
</organism>
<evidence type="ECO:0000313" key="3">
    <source>
        <dbReference type="Proteomes" id="UP000182011"/>
    </source>
</evidence>
<protein>
    <recommendedName>
        <fullName evidence="5">DUF5683 domain-containing protein</fullName>
    </recommendedName>
</protein>
<accession>A0A0P1LBP2</accession>
<dbReference type="STRING" id="1633631.GCA_001442925_00470"/>
<accession>A0A0S4MUP4</accession>
<accession>A0A0P1P9J4</accession>
<accession>A0A0P1LRH9</accession>
<evidence type="ECO:0000313" key="2">
    <source>
        <dbReference type="EMBL" id="CUU02283.1"/>
    </source>
</evidence>
<dbReference type="EMBL" id="CZVI01000005">
    <property type="protein sequence ID" value="CUS82089.1"/>
    <property type="molecule type" value="Genomic_DNA"/>
</dbReference>
<accession>A0A0P1MAA9</accession>
<dbReference type="EMBL" id="FAOP01000003">
    <property type="protein sequence ID" value="CUU02283.1"/>
    <property type="molecule type" value="Genomic_DNA"/>
</dbReference>
<evidence type="ECO:0000313" key="1">
    <source>
        <dbReference type="EMBL" id="CUS82089.1"/>
    </source>
</evidence>
<evidence type="ECO:0000313" key="4">
    <source>
        <dbReference type="Proteomes" id="UP000182200"/>
    </source>
</evidence>
<accession>A0A0P1LNF3</accession>
<keyword evidence="4" id="KW-1185">Reference proteome</keyword>
<evidence type="ECO:0008006" key="5">
    <source>
        <dbReference type="Google" id="ProtNLM"/>
    </source>
</evidence>
<dbReference type="OrthoDB" id="9788412at2"/>
<dbReference type="AlphaFoldDB" id="A0A0P1LRH9"/>
<name>A0A0P1LRH9_9BACT</name>
<accession>A0A0P1MDJ2</accession>
<accession>A0A0P1LKI3</accession>
<reference evidence="1 4" key="1">
    <citation type="submission" date="2015-11" db="EMBL/GenBank/DDBJ databases">
        <authorList>
            <person name="Varghese N."/>
        </authorList>
    </citation>
    <scope>NUCLEOTIDE SEQUENCE [LARGE SCALE GENOMIC DNA]</scope>
    <source>
        <strain evidence="1 4">JGI-8</strain>
    </source>
</reference>
<reference evidence="2 3" key="2">
    <citation type="submission" date="2015-11" db="EMBL/GenBank/DDBJ databases">
        <authorList>
            <person name="Zhang Y."/>
            <person name="Guo Z."/>
        </authorList>
    </citation>
    <scope>NUCLEOTIDE SEQUENCE [LARGE SCALE GENOMIC DNA]</scope>
    <source>
        <strain evidence="2">JGI-4</strain>
    </source>
</reference>
<sequence length="223" mass="26147">MKKIFLLFVVLNIAIAGDIDKFKIRENIISGIVSENEKREKSPAVAFGFSLIVPGLGQAYLERFDVGKYFLASEISLWLVYFGLNEYGRWLNDDAINFAVIRAGIDPNGKPDDFFANIENYRSVYDYNLRKGRDRDYAKLYDPEKFYWWWDSEQSRQRYKDMRIKSRAFGYYAKFSFVFIIANHFASAIDALILARKQSKSLNHEFGFIPSSRGLNFYLKFEF</sequence>
<dbReference type="Proteomes" id="UP000182200">
    <property type="component" value="Unassembled WGS sequence"/>
</dbReference>
<dbReference type="Proteomes" id="UP000182011">
    <property type="component" value="Unassembled WGS sequence"/>
</dbReference>
<dbReference type="RefSeq" id="WP_075426821.1">
    <property type="nucleotide sequence ID" value="NZ_CZVI01000005.1"/>
</dbReference>
<proteinExistence type="predicted"/>